<dbReference type="AlphaFoldDB" id="A0AAD5QZF0"/>
<dbReference type="EMBL" id="JAHQIW010005589">
    <property type="protein sequence ID" value="KAJ1366603.1"/>
    <property type="molecule type" value="Genomic_DNA"/>
</dbReference>
<proteinExistence type="predicted"/>
<evidence type="ECO:0000313" key="3">
    <source>
        <dbReference type="Proteomes" id="UP001196413"/>
    </source>
</evidence>
<accession>A0AAD5QZF0</accession>
<gene>
    <name evidence="2" type="ORF">KIN20_027295</name>
</gene>
<name>A0AAD5QZF0_PARTN</name>
<organism evidence="2 3">
    <name type="scientific">Parelaphostrongylus tenuis</name>
    <name type="common">Meningeal worm</name>
    <dbReference type="NCBI Taxonomy" id="148309"/>
    <lineage>
        <taxon>Eukaryota</taxon>
        <taxon>Metazoa</taxon>
        <taxon>Ecdysozoa</taxon>
        <taxon>Nematoda</taxon>
        <taxon>Chromadorea</taxon>
        <taxon>Rhabditida</taxon>
        <taxon>Rhabditina</taxon>
        <taxon>Rhabditomorpha</taxon>
        <taxon>Strongyloidea</taxon>
        <taxon>Metastrongylidae</taxon>
        <taxon>Parelaphostrongylus</taxon>
    </lineage>
</organism>
<reference evidence="2" key="1">
    <citation type="submission" date="2021-06" db="EMBL/GenBank/DDBJ databases">
        <title>Parelaphostrongylus tenuis whole genome reference sequence.</title>
        <authorList>
            <person name="Garwood T.J."/>
            <person name="Larsen P.A."/>
            <person name="Fountain-Jones N.M."/>
            <person name="Garbe J.R."/>
            <person name="Macchietto M.G."/>
            <person name="Kania S.A."/>
            <person name="Gerhold R.W."/>
            <person name="Richards J.E."/>
            <person name="Wolf T.M."/>
        </authorList>
    </citation>
    <scope>NUCLEOTIDE SEQUENCE</scope>
    <source>
        <strain evidence="2">MNPRO001-30</strain>
        <tissue evidence="2">Meninges</tissue>
    </source>
</reference>
<comment type="caution">
    <text evidence="2">The sequence shown here is derived from an EMBL/GenBank/DDBJ whole genome shotgun (WGS) entry which is preliminary data.</text>
</comment>
<dbReference type="Proteomes" id="UP001196413">
    <property type="component" value="Unassembled WGS sequence"/>
</dbReference>
<feature type="coiled-coil region" evidence="1">
    <location>
        <begin position="110"/>
        <end position="148"/>
    </location>
</feature>
<keyword evidence="1" id="KW-0175">Coiled coil</keyword>
<evidence type="ECO:0000313" key="2">
    <source>
        <dbReference type="EMBL" id="KAJ1366603.1"/>
    </source>
</evidence>
<sequence>MKIWSPSVRLRENSRENQLNQLDNFHAENRKPSESKLGREWRRCAMGGLVRSMDWSFAIHGPTTTRVERLQLVRAAAGQAVLTRASNQLAKELDNNEAIIKDILGLPQERRESKEDINTLRVQLRRAINELDFRMNNVQAALDKYNAAVDQLGASAASDRTEMDKVEEL</sequence>
<evidence type="ECO:0000256" key="1">
    <source>
        <dbReference type="SAM" id="Coils"/>
    </source>
</evidence>
<keyword evidence="3" id="KW-1185">Reference proteome</keyword>
<protein>
    <submittedName>
        <fullName evidence="2">Uncharacterized protein</fullName>
    </submittedName>
</protein>